<reference evidence="1" key="1">
    <citation type="submission" date="2021-12" db="EMBL/GenBank/DDBJ databases">
        <authorList>
            <person name="King R."/>
        </authorList>
    </citation>
    <scope>NUCLEOTIDE SEQUENCE</scope>
</reference>
<evidence type="ECO:0000313" key="1">
    <source>
        <dbReference type="EMBL" id="CAG9783180.1"/>
    </source>
</evidence>
<dbReference type="Proteomes" id="UP001153714">
    <property type="component" value="Chromosome 10"/>
</dbReference>
<sequence length="175" mass="20538">MVKKVKVVQKNLEKGHTQMEADSMHSVIERKIKKKKINIPAEYAHIAKTSCTKKPYHVEYLQHTFFKNYETSLKFYKSIGPGKKAGDPVVTDLRQLTYLPEGKIYYRLGFTDDCPEILLPCRIHNVKPHPFDDLPSLYTERLKIKKTKFNHLQELKLTMESDFHAFYDSLPHEDQ</sequence>
<protein>
    <submittedName>
        <fullName evidence="1">Uncharacterized protein</fullName>
    </submittedName>
</protein>
<reference evidence="1" key="2">
    <citation type="submission" date="2022-10" db="EMBL/GenBank/DDBJ databases">
        <authorList>
            <consortium name="ENA_rothamsted_submissions"/>
            <consortium name="culmorum"/>
            <person name="King R."/>
        </authorList>
    </citation>
    <scope>NUCLEOTIDE SEQUENCE</scope>
</reference>
<evidence type="ECO:0000313" key="2">
    <source>
        <dbReference type="Proteomes" id="UP001153714"/>
    </source>
</evidence>
<name>A0A9N9QTU3_9NEOP</name>
<gene>
    <name evidence="1" type="ORF">DIATSA_LOCUS1370</name>
</gene>
<dbReference type="OrthoDB" id="7367179at2759"/>
<organism evidence="1 2">
    <name type="scientific">Diatraea saccharalis</name>
    <name type="common">sugarcane borer</name>
    <dbReference type="NCBI Taxonomy" id="40085"/>
    <lineage>
        <taxon>Eukaryota</taxon>
        <taxon>Metazoa</taxon>
        <taxon>Ecdysozoa</taxon>
        <taxon>Arthropoda</taxon>
        <taxon>Hexapoda</taxon>
        <taxon>Insecta</taxon>
        <taxon>Pterygota</taxon>
        <taxon>Neoptera</taxon>
        <taxon>Endopterygota</taxon>
        <taxon>Lepidoptera</taxon>
        <taxon>Glossata</taxon>
        <taxon>Ditrysia</taxon>
        <taxon>Pyraloidea</taxon>
        <taxon>Crambidae</taxon>
        <taxon>Crambinae</taxon>
        <taxon>Diatraea</taxon>
    </lineage>
</organism>
<accession>A0A9N9QTU3</accession>
<dbReference type="AlphaFoldDB" id="A0A9N9QTU3"/>
<dbReference type="EMBL" id="OU893341">
    <property type="protein sequence ID" value="CAG9783180.1"/>
    <property type="molecule type" value="Genomic_DNA"/>
</dbReference>
<proteinExistence type="predicted"/>
<keyword evidence="2" id="KW-1185">Reference proteome</keyword>